<reference evidence="3" key="1">
    <citation type="submission" date="2022-11" db="UniProtKB">
        <authorList>
            <consortium name="WormBaseParasite"/>
        </authorList>
    </citation>
    <scope>IDENTIFICATION</scope>
</reference>
<evidence type="ECO:0000313" key="3">
    <source>
        <dbReference type="WBParaSite" id="PSU_v2.g9826.t1"/>
    </source>
</evidence>
<sequence>MQNGNALCVLSFGEGKDETKDETAEKEEIIPENGLDDVEMQESHTNGNDDPPKLEANGMDVSAADDHEEEKMDTSEVIEQPSSAVTDETSEA</sequence>
<proteinExistence type="predicted"/>
<name>A0A914ZDS2_9BILA</name>
<accession>A0A914ZDS2</accession>
<dbReference type="WBParaSite" id="PSU_v2.g9826.t1">
    <property type="protein sequence ID" value="PSU_v2.g9826.t1"/>
    <property type="gene ID" value="PSU_v2.g9826"/>
</dbReference>
<feature type="region of interest" description="Disordered" evidence="1">
    <location>
        <begin position="1"/>
        <end position="92"/>
    </location>
</feature>
<dbReference type="AlphaFoldDB" id="A0A914ZDS2"/>
<evidence type="ECO:0000313" key="2">
    <source>
        <dbReference type="Proteomes" id="UP000887577"/>
    </source>
</evidence>
<feature type="compositionally biased region" description="Polar residues" evidence="1">
    <location>
        <begin position="80"/>
        <end position="92"/>
    </location>
</feature>
<dbReference type="Proteomes" id="UP000887577">
    <property type="component" value="Unplaced"/>
</dbReference>
<protein>
    <submittedName>
        <fullName evidence="3">Uncharacterized protein</fullName>
    </submittedName>
</protein>
<organism evidence="2 3">
    <name type="scientific">Panagrolaimus superbus</name>
    <dbReference type="NCBI Taxonomy" id="310955"/>
    <lineage>
        <taxon>Eukaryota</taxon>
        <taxon>Metazoa</taxon>
        <taxon>Ecdysozoa</taxon>
        <taxon>Nematoda</taxon>
        <taxon>Chromadorea</taxon>
        <taxon>Rhabditida</taxon>
        <taxon>Tylenchina</taxon>
        <taxon>Panagrolaimomorpha</taxon>
        <taxon>Panagrolaimoidea</taxon>
        <taxon>Panagrolaimidae</taxon>
        <taxon>Panagrolaimus</taxon>
    </lineage>
</organism>
<feature type="compositionally biased region" description="Basic and acidic residues" evidence="1">
    <location>
        <begin position="14"/>
        <end position="29"/>
    </location>
</feature>
<evidence type="ECO:0000256" key="1">
    <source>
        <dbReference type="SAM" id="MobiDB-lite"/>
    </source>
</evidence>
<keyword evidence="2" id="KW-1185">Reference proteome</keyword>